<dbReference type="InterPro" id="IPR018368">
    <property type="entry name" value="ClpA/B_CS1"/>
</dbReference>
<protein>
    <submittedName>
        <fullName evidence="13">ATP-dependent Clp protease ATP-binding protein</fullName>
    </submittedName>
    <submittedName>
        <fullName evidence="11">ATP-dependent Clp protease ATP-binding subunit ClpA</fullName>
    </submittedName>
</protein>
<dbReference type="InterPro" id="IPR027417">
    <property type="entry name" value="P-loop_NTPase"/>
</dbReference>
<accession>A0A0G4JAY3</accession>
<keyword evidence="13" id="KW-0378">Hydrolase</keyword>
<dbReference type="Proteomes" id="UP000270216">
    <property type="component" value="Unassembled WGS sequence"/>
</dbReference>
<gene>
    <name evidence="11" type="primary">clpA</name>
    <name evidence="11" type="ORF">EJE83_24340</name>
    <name evidence="12" type="ORF">EJE83_24395</name>
    <name evidence="13" type="ORF">PAP18089_02047</name>
</gene>
<keyword evidence="14" id="KW-1185">Reference proteome</keyword>
<dbReference type="InterPro" id="IPR004176">
    <property type="entry name" value="Clp_R_N"/>
</dbReference>
<dbReference type="FunFam" id="1.10.8.60:FF:000011">
    <property type="entry name" value="ATP-dependent Clp protease ATP-binding subunit"/>
    <property type="match status" value="1"/>
</dbReference>
<dbReference type="Pfam" id="PF02861">
    <property type="entry name" value="Clp_N"/>
    <property type="match status" value="1"/>
</dbReference>
<evidence type="ECO:0000256" key="2">
    <source>
        <dbReference type="ARBA" id="ARBA00022737"/>
    </source>
</evidence>
<dbReference type="CDD" id="cd19499">
    <property type="entry name" value="RecA-like_ClpB_Hsp104-like"/>
    <property type="match status" value="1"/>
</dbReference>
<dbReference type="PANTHER" id="PTHR11638">
    <property type="entry name" value="ATP-DEPENDENT CLP PROTEASE"/>
    <property type="match status" value="1"/>
</dbReference>
<evidence type="ECO:0000256" key="9">
    <source>
        <dbReference type="SAM" id="MobiDB-lite"/>
    </source>
</evidence>
<sequence>MIAQELEVSLHMAFMEARQARHEFITVEHLLLALLDNPTAAEVLRACAANLDDLRQNLRNFIADNTPTVPGSDEVDTQPTLGFQRVIQRAIMHVQSTSNGKKEVTGANVLVAIFGEKDSHAVYYLQQQGVTRLDVVNFISHGITKTGASGESAKAGEGSAEGEEGANTKESPLAQYTQNLNQMARDGKIDPLIGRESEVERVVQVLCRRRKNNPLLVGEAGVGKTAIAEGLAWRVTRGEVPEILQDATVYSLDMGALLAGTKYRGDFEQRLKAVLKELKERNNAILFIDEIHTLIGAGAASGGTLDASNLLKPALSSGQLKCIGATTFTEYRGIFEKDAALSRRFQKIDVNEPTVEQTVQILRGLKSRFEEHHGVKYSSSALSAAAELSAKFITDRHLPDKAIDVIDEAGAAQRILPKSKQKKTIGKGEIEEIVSKIARIPAQSVSADDRGKLQTLDRDLKSVVFGQDPAIDALSAAIKMSRAGLGKTDKPIGAFLFSGPTGVGKTEVAKQLAFTLGIELIRFDMSEYMERHAVSRLIGAPPGYVGFDQGGLLTEAITKKPHCVLLLDEIEKAHPDIFNVLLQVMDHGTLTDNNGRKADFRNVIIIMTTNAGAETINRASIGFTNERQAGDEMADIKRMFTPEFRNRLDSIISFKPLDEQIILRVVDKFLIQLEDQLHEKKVEVVFSDKLRAFLAKRGFDPLMGARPMQRLIQDTIRRALADELLFGRLTSGGRVTVDLDENDQVQLSFPEDGNTRAQPEAAEVE</sequence>
<dbReference type="SMART" id="SM00382">
    <property type="entry name" value="AAA"/>
    <property type="match status" value="2"/>
</dbReference>
<dbReference type="Pfam" id="PF10431">
    <property type="entry name" value="ClpB_D2-small"/>
    <property type="match status" value="1"/>
</dbReference>
<feature type="region of interest" description="Disordered" evidence="9">
    <location>
        <begin position="746"/>
        <end position="765"/>
    </location>
</feature>
<reference evidence="11 14" key="1">
    <citation type="submission" date="2018-12" db="EMBL/GenBank/DDBJ databases">
        <title>Whole genome sequence of a Pandoraea apista isolate from a patient with cystic fibrosis.</title>
        <authorList>
            <person name="Kenna D.T."/>
            <person name="Turton J.F."/>
        </authorList>
    </citation>
    <scope>NUCLEOTIDE SEQUENCE [LARGE SCALE GENOMIC DNA]</scope>
    <source>
        <strain evidence="11 14">Pa13324</strain>
    </source>
</reference>
<feature type="compositionally biased region" description="Low complexity" evidence="9">
    <location>
        <begin position="147"/>
        <end position="158"/>
    </location>
</feature>
<evidence type="ECO:0000313" key="14">
    <source>
        <dbReference type="Proteomes" id="UP000270216"/>
    </source>
</evidence>
<keyword evidence="13" id="KW-0645">Protease</keyword>
<name>A0A0G4JAY3_9BURK</name>
<evidence type="ECO:0000313" key="13">
    <source>
        <dbReference type="EMBL" id="VVG71075.1"/>
    </source>
</evidence>
<dbReference type="SMART" id="SM01086">
    <property type="entry name" value="ClpB_D2-small"/>
    <property type="match status" value="1"/>
</dbReference>
<dbReference type="InterPro" id="IPR028299">
    <property type="entry name" value="ClpA/B_CS2"/>
</dbReference>
<evidence type="ECO:0000313" key="12">
    <source>
        <dbReference type="EMBL" id="RSK75263.1"/>
    </source>
</evidence>
<dbReference type="OrthoDB" id="9803641at2"/>
<dbReference type="RefSeq" id="WP_048627848.1">
    <property type="nucleotide sequence ID" value="NZ_CABPSX010000003.1"/>
</dbReference>
<dbReference type="InterPro" id="IPR001270">
    <property type="entry name" value="ClpA/B"/>
</dbReference>
<organism evidence="13 15">
    <name type="scientific">Pandoraea apista</name>
    <dbReference type="NCBI Taxonomy" id="93218"/>
    <lineage>
        <taxon>Bacteria</taxon>
        <taxon>Pseudomonadati</taxon>
        <taxon>Pseudomonadota</taxon>
        <taxon>Betaproteobacteria</taxon>
        <taxon>Burkholderiales</taxon>
        <taxon>Burkholderiaceae</taxon>
        <taxon>Pandoraea</taxon>
    </lineage>
</organism>
<dbReference type="SUPFAM" id="SSF52540">
    <property type="entry name" value="P-loop containing nucleoside triphosphate hydrolases"/>
    <property type="match status" value="2"/>
</dbReference>
<dbReference type="Proteomes" id="UP000364291">
    <property type="component" value="Unassembled WGS sequence"/>
</dbReference>
<dbReference type="PANTHER" id="PTHR11638:SF111">
    <property type="entry name" value="ATP-DEPENDENT CLP PROTEASE ATP-BINDING SUBUNIT CLPA"/>
    <property type="match status" value="1"/>
</dbReference>
<dbReference type="GO" id="GO:0005737">
    <property type="term" value="C:cytoplasm"/>
    <property type="evidence" value="ECO:0007669"/>
    <property type="project" value="TreeGrafter"/>
</dbReference>
<comment type="similarity">
    <text evidence="1 8">Belongs to the ClpA/ClpB family.</text>
</comment>
<dbReference type="PRINTS" id="PR00300">
    <property type="entry name" value="CLPPROTEASEA"/>
</dbReference>
<dbReference type="InterPro" id="IPR050130">
    <property type="entry name" value="ClpA_ClpB"/>
</dbReference>
<dbReference type="PROSITE" id="PS00871">
    <property type="entry name" value="CLPAB_2"/>
    <property type="match status" value="1"/>
</dbReference>
<dbReference type="FunFam" id="3.40.50.300:FF:000010">
    <property type="entry name" value="Chaperone clpB 1, putative"/>
    <property type="match status" value="1"/>
</dbReference>
<dbReference type="PROSITE" id="PS51903">
    <property type="entry name" value="CLP_R"/>
    <property type="match status" value="1"/>
</dbReference>
<dbReference type="Pfam" id="PF07724">
    <property type="entry name" value="AAA_2"/>
    <property type="match status" value="1"/>
</dbReference>
<dbReference type="EMBL" id="CABPSX010000003">
    <property type="protein sequence ID" value="VVG71075.1"/>
    <property type="molecule type" value="Genomic_DNA"/>
</dbReference>
<comment type="function">
    <text evidence="6">Part of a stress-induced multi-chaperone system, it is involved in the recovery of the cell from heat-induced damage, in cooperation with DnaK, DnaJ and GrpE. Acts before DnaK, in the processing of protein aggregates. Protein binding stimulates the ATPase activity; ATP hydrolysis unfolds the denatured protein aggregates, which probably helps expose new hydrophobic binding sites on the surface of ClpB-bound aggregates, contributing to the solubilization and refolding of denatured protein aggregates by DnaK.</text>
</comment>
<dbReference type="InterPro" id="IPR003959">
    <property type="entry name" value="ATPase_AAA_core"/>
</dbReference>
<dbReference type="InterPro" id="IPR003593">
    <property type="entry name" value="AAA+_ATPase"/>
</dbReference>
<dbReference type="EMBL" id="RWHX01000075">
    <property type="protein sequence ID" value="RSK75263.1"/>
    <property type="molecule type" value="Genomic_DNA"/>
</dbReference>
<feature type="domain" description="Clp R" evidence="10">
    <location>
        <begin position="1"/>
        <end position="146"/>
    </location>
</feature>
<dbReference type="Pfam" id="PF17871">
    <property type="entry name" value="AAA_lid_9"/>
    <property type="match status" value="1"/>
</dbReference>
<dbReference type="PROSITE" id="PS00870">
    <property type="entry name" value="CLPAB_1"/>
    <property type="match status" value="1"/>
</dbReference>
<dbReference type="Pfam" id="PF00004">
    <property type="entry name" value="AAA"/>
    <property type="match status" value="1"/>
</dbReference>
<evidence type="ECO:0000256" key="3">
    <source>
        <dbReference type="ARBA" id="ARBA00022741"/>
    </source>
</evidence>
<dbReference type="AlphaFoldDB" id="A0A0G4JAY3"/>
<evidence type="ECO:0000256" key="4">
    <source>
        <dbReference type="ARBA" id="ARBA00022840"/>
    </source>
</evidence>
<dbReference type="GO" id="GO:0016887">
    <property type="term" value="F:ATP hydrolysis activity"/>
    <property type="evidence" value="ECO:0007669"/>
    <property type="project" value="InterPro"/>
</dbReference>
<dbReference type="NCBIfam" id="TIGR02639">
    <property type="entry name" value="ClpA"/>
    <property type="match status" value="1"/>
</dbReference>
<evidence type="ECO:0000256" key="6">
    <source>
        <dbReference type="ARBA" id="ARBA00025613"/>
    </source>
</evidence>
<dbReference type="STRING" id="93218.XM39_03345"/>
<evidence type="ECO:0000256" key="7">
    <source>
        <dbReference type="PROSITE-ProRule" id="PRU01251"/>
    </source>
</evidence>
<dbReference type="GO" id="GO:0043335">
    <property type="term" value="P:protein unfolding"/>
    <property type="evidence" value="ECO:0007669"/>
    <property type="project" value="InterPro"/>
</dbReference>
<dbReference type="CDD" id="cd00009">
    <property type="entry name" value="AAA"/>
    <property type="match status" value="1"/>
</dbReference>
<dbReference type="GeneID" id="47013354"/>
<dbReference type="Gene3D" id="1.10.8.60">
    <property type="match status" value="2"/>
</dbReference>
<dbReference type="Gene3D" id="1.10.1780.10">
    <property type="entry name" value="Clp, N-terminal domain"/>
    <property type="match status" value="1"/>
</dbReference>
<dbReference type="GO" id="GO:0008233">
    <property type="term" value="F:peptidase activity"/>
    <property type="evidence" value="ECO:0007669"/>
    <property type="project" value="UniProtKB-KW"/>
</dbReference>
<dbReference type="InterPro" id="IPR019489">
    <property type="entry name" value="Clp_ATPase_C"/>
</dbReference>
<keyword evidence="3 8" id="KW-0547">Nucleotide-binding</keyword>
<reference evidence="13 15" key="2">
    <citation type="submission" date="2019-08" db="EMBL/GenBank/DDBJ databases">
        <authorList>
            <person name="Peeters C."/>
        </authorList>
    </citation>
    <scope>NUCLEOTIDE SEQUENCE [LARGE SCALE GENOMIC DNA]</scope>
    <source>
        <strain evidence="13 15">LMG 18089</strain>
    </source>
</reference>
<dbReference type="InterPro" id="IPR013461">
    <property type="entry name" value="ClpA"/>
</dbReference>
<evidence type="ECO:0000256" key="8">
    <source>
        <dbReference type="RuleBase" id="RU004432"/>
    </source>
</evidence>
<dbReference type="GO" id="GO:0034605">
    <property type="term" value="P:cellular response to heat"/>
    <property type="evidence" value="ECO:0007669"/>
    <property type="project" value="TreeGrafter"/>
</dbReference>
<dbReference type="FunFam" id="3.40.50.300:FF:000025">
    <property type="entry name" value="ATP-dependent Clp protease subunit"/>
    <property type="match status" value="1"/>
</dbReference>
<dbReference type="GO" id="GO:0006508">
    <property type="term" value="P:proteolysis"/>
    <property type="evidence" value="ECO:0007669"/>
    <property type="project" value="UniProtKB-KW"/>
</dbReference>
<dbReference type="Gene3D" id="3.40.50.300">
    <property type="entry name" value="P-loop containing nucleotide triphosphate hydrolases"/>
    <property type="match status" value="2"/>
</dbReference>
<dbReference type="EMBL" id="RWHX01000075">
    <property type="protein sequence ID" value="RSK75254.1"/>
    <property type="molecule type" value="Genomic_DNA"/>
</dbReference>
<dbReference type="InterPro" id="IPR041546">
    <property type="entry name" value="ClpA/ClpB_AAA_lid"/>
</dbReference>
<evidence type="ECO:0000256" key="1">
    <source>
        <dbReference type="ARBA" id="ARBA00008675"/>
    </source>
</evidence>
<proteinExistence type="inferred from homology"/>
<dbReference type="InterPro" id="IPR036628">
    <property type="entry name" value="Clp_N_dom_sf"/>
</dbReference>
<evidence type="ECO:0000313" key="15">
    <source>
        <dbReference type="Proteomes" id="UP000364291"/>
    </source>
</evidence>
<evidence type="ECO:0000313" key="11">
    <source>
        <dbReference type="EMBL" id="RSK75254.1"/>
    </source>
</evidence>
<dbReference type="SUPFAM" id="SSF81923">
    <property type="entry name" value="Double Clp-N motif"/>
    <property type="match status" value="1"/>
</dbReference>
<feature type="region of interest" description="Disordered" evidence="9">
    <location>
        <begin position="146"/>
        <end position="172"/>
    </location>
</feature>
<keyword evidence="4 8" id="KW-0067">ATP-binding</keyword>
<evidence type="ECO:0000259" key="10">
    <source>
        <dbReference type="PROSITE" id="PS51903"/>
    </source>
</evidence>
<keyword evidence="2 7" id="KW-0677">Repeat</keyword>
<keyword evidence="5 8" id="KW-0143">Chaperone</keyword>
<dbReference type="GO" id="GO:0005524">
    <property type="term" value="F:ATP binding"/>
    <property type="evidence" value="ECO:0007669"/>
    <property type="project" value="UniProtKB-KW"/>
</dbReference>
<evidence type="ECO:0000256" key="5">
    <source>
        <dbReference type="ARBA" id="ARBA00023186"/>
    </source>
</evidence>